<dbReference type="PANTHER" id="PTHR48081">
    <property type="entry name" value="AB HYDROLASE SUPERFAMILY PROTEIN C4A8.06C"/>
    <property type="match status" value="1"/>
</dbReference>
<evidence type="ECO:0000313" key="3">
    <source>
        <dbReference type="EMBL" id="MDG0867770.1"/>
    </source>
</evidence>
<reference evidence="5" key="3">
    <citation type="submission" date="2023-06" db="EMBL/GenBank/DDBJ databases">
        <title>Pangenomics reveal diversification of enzyme families and niche specialization in globally abundant SAR202 bacteria.</title>
        <authorList>
            <person name="Saw J.H.W."/>
        </authorList>
    </citation>
    <scope>NUCLEOTIDE SEQUENCE [LARGE SCALE GENOMIC DNA]</scope>
    <source>
        <strain evidence="5">JH1073</strain>
    </source>
</reference>
<keyword evidence="1 4" id="KW-0378">Hydrolase</keyword>
<dbReference type="AlphaFoldDB" id="A0AAJ5ZEQ1"/>
<reference evidence="5 6" key="1">
    <citation type="submission" date="2019-11" db="EMBL/GenBank/DDBJ databases">
        <authorList>
            <person name="Cho J.-C."/>
        </authorList>
    </citation>
    <scope>NUCLEOTIDE SEQUENCE [LARGE SCALE GENOMIC DNA]</scope>
    <source>
        <strain evidence="4 5">JH1073</strain>
        <strain evidence="3 6">JH702</strain>
    </source>
</reference>
<dbReference type="Proteomes" id="UP001219901">
    <property type="component" value="Chromosome"/>
</dbReference>
<protein>
    <submittedName>
        <fullName evidence="4">Alpha/beta hydrolase fold domain-containing protein</fullName>
    </submittedName>
</protein>
<dbReference type="EMBL" id="WMBE01000003">
    <property type="protein sequence ID" value="MDG0867770.1"/>
    <property type="molecule type" value="Genomic_DNA"/>
</dbReference>
<dbReference type="RefSeq" id="WP_342826447.1">
    <property type="nucleotide sequence ID" value="NZ_CP046146.1"/>
</dbReference>
<keyword evidence="5" id="KW-1185">Reference proteome</keyword>
<evidence type="ECO:0000313" key="5">
    <source>
        <dbReference type="Proteomes" id="UP001219901"/>
    </source>
</evidence>
<dbReference type="InterPro" id="IPR050300">
    <property type="entry name" value="GDXG_lipolytic_enzyme"/>
</dbReference>
<evidence type="ECO:0000256" key="1">
    <source>
        <dbReference type="ARBA" id="ARBA00022801"/>
    </source>
</evidence>
<dbReference type="Pfam" id="PF07859">
    <property type="entry name" value="Abhydrolase_3"/>
    <property type="match status" value="1"/>
</dbReference>
<organism evidence="4 5">
    <name type="scientific">Candidatus Lucifugimonas marina</name>
    <dbReference type="NCBI Taxonomy" id="3038979"/>
    <lineage>
        <taxon>Bacteria</taxon>
        <taxon>Bacillati</taxon>
        <taxon>Chloroflexota</taxon>
        <taxon>Dehalococcoidia</taxon>
        <taxon>SAR202 cluster</taxon>
        <taxon>Candidatus Lucifugimonadales</taxon>
        <taxon>Candidatus Lucifugimonadaceae</taxon>
        <taxon>Candidatus Lucifugimonas</taxon>
    </lineage>
</organism>
<dbReference type="SUPFAM" id="SSF53474">
    <property type="entry name" value="alpha/beta-Hydrolases"/>
    <property type="match status" value="1"/>
</dbReference>
<gene>
    <name evidence="3" type="ORF">GKO46_11895</name>
    <name evidence="4" type="ORF">GKO48_09640</name>
</gene>
<dbReference type="InterPro" id="IPR029058">
    <property type="entry name" value="AB_hydrolase_fold"/>
</dbReference>
<dbReference type="GO" id="GO:0016787">
    <property type="term" value="F:hydrolase activity"/>
    <property type="evidence" value="ECO:0007669"/>
    <property type="project" value="UniProtKB-KW"/>
</dbReference>
<dbReference type="PANTHER" id="PTHR48081:SF8">
    <property type="entry name" value="ALPHA_BETA HYDROLASE FOLD-3 DOMAIN-CONTAINING PROTEIN-RELATED"/>
    <property type="match status" value="1"/>
</dbReference>
<name>A0AAJ5ZEQ1_9CHLR</name>
<dbReference type="InterPro" id="IPR013094">
    <property type="entry name" value="AB_hydrolase_3"/>
</dbReference>
<dbReference type="EMBL" id="CP046147">
    <property type="protein sequence ID" value="WFG39868.1"/>
    <property type="molecule type" value="Genomic_DNA"/>
</dbReference>
<reference evidence="4" key="2">
    <citation type="journal article" date="2023" name="Nat. Commun.">
        <title>Cultivation of marine bacteria of the SAR202 clade.</title>
        <authorList>
            <person name="Lim Y."/>
            <person name="Seo J.H."/>
            <person name="Giovannoni S.J."/>
            <person name="Kang I."/>
            <person name="Cho J.C."/>
        </authorList>
    </citation>
    <scope>NUCLEOTIDE SEQUENCE</scope>
    <source>
        <strain evidence="4">JH1073</strain>
    </source>
</reference>
<evidence type="ECO:0000313" key="6">
    <source>
        <dbReference type="Proteomes" id="UP001321249"/>
    </source>
</evidence>
<accession>A0AAJ5ZEQ1</accession>
<feature type="domain" description="Alpha/beta hydrolase fold-3" evidence="2">
    <location>
        <begin position="79"/>
        <end position="286"/>
    </location>
</feature>
<dbReference type="Gene3D" id="3.40.50.1820">
    <property type="entry name" value="alpha/beta hydrolase"/>
    <property type="match status" value="1"/>
</dbReference>
<dbReference type="Proteomes" id="UP001321249">
    <property type="component" value="Unassembled WGS sequence"/>
</dbReference>
<sequence length="313" mass="34051">MPLHPQVIAFRDKRVALNLAPNSEVTPAQARENSRIWRAAIPAELEPVGEITDRTISGPAGDLPIRIYRPDSAGPHPLLMLFHGGGWLIGDLDHEDPSSRRMCNQLNAVIVSVDYRLAPETRFPGAPNDCYAGLLWAVEYAKELGVDASNIALAGTSAGGNLTAAVAQMARDKSGPTIKHQVLFCPVIDYNFDRSSYETHGDSFALTQDSMRFFWKQYLGPDGEANGDTPYASPIRAESLEGLPDATIITAEFDPLVDEAVDYANALKAAGVDVRYTQYDGMAHAFNELIGIFDAARLAVDEACDRVLASFEK</sequence>
<evidence type="ECO:0000313" key="4">
    <source>
        <dbReference type="EMBL" id="WFG39868.1"/>
    </source>
</evidence>
<proteinExistence type="predicted"/>
<evidence type="ECO:0000259" key="2">
    <source>
        <dbReference type="Pfam" id="PF07859"/>
    </source>
</evidence>